<name>A0A561EYT6_9ACTN</name>
<feature type="transmembrane region" description="Helical" evidence="1">
    <location>
        <begin position="87"/>
        <end position="112"/>
    </location>
</feature>
<evidence type="ECO:0000313" key="2">
    <source>
        <dbReference type="EMBL" id="TWE20773.1"/>
    </source>
</evidence>
<keyword evidence="3" id="KW-1185">Reference proteome</keyword>
<dbReference type="OrthoDB" id="3854454at2"/>
<feature type="transmembrane region" description="Helical" evidence="1">
    <location>
        <begin position="254"/>
        <end position="274"/>
    </location>
</feature>
<keyword evidence="1" id="KW-1133">Transmembrane helix</keyword>
<feature type="transmembrane region" description="Helical" evidence="1">
    <location>
        <begin position="280"/>
        <end position="303"/>
    </location>
</feature>
<feature type="transmembrane region" description="Helical" evidence="1">
    <location>
        <begin position="189"/>
        <end position="214"/>
    </location>
</feature>
<evidence type="ECO:0000256" key="1">
    <source>
        <dbReference type="SAM" id="Phobius"/>
    </source>
</evidence>
<dbReference type="RefSeq" id="WP_145795326.1">
    <property type="nucleotide sequence ID" value="NZ_BAAABR010000047.1"/>
</dbReference>
<organism evidence="2 3">
    <name type="scientific">Kitasatospora atroaurantiaca</name>
    <dbReference type="NCBI Taxonomy" id="285545"/>
    <lineage>
        <taxon>Bacteria</taxon>
        <taxon>Bacillati</taxon>
        <taxon>Actinomycetota</taxon>
        <taxon>Actinomycetes</taxon>
        <taxon>Kitasatosporales</taxon>
        <taxon>Streptomycetaceae</taxon>
        <taxon>Kitasatospora</taxon>
    </lineage>
</organism>
<keyword evidence="1" id="KW-0812">Transmembrane</keyword>
<evidence type="ECO:0000313" key="3">
    <source>
        <dbReference type="Proteomes" id="UP000318416"/>
    </source>
</evidence>
<gene>
    <name evidence="2" type="ORF">FB465_5931</name>
</gene>
<protein>
    <submittedName>
        <fullName evidence="2">Uncharacterized protein</fullName>
    </submittedName>
</protein>
<proteinExistence type="predicted"/>
<dbReference type="EMBL" id="VIVR01000001">
    <property type="protein sequence ID" value="TWE20773.1"/>
    <property type="molecule type" value="Genomic_DNA"/>
</dbReference>
<keyword evidence="1" id="KW-0472">Membrane</keyword>
<dbReference type="Proteomes" id="UP000318416">
    <property type="component" value="Unassembled WGS sequence"/>
</dbReference>
<accession>A0A561EYT6</accession>
<sequence>MTDSVAPPKASRSLAAELWHAVMADPRRLPERLALFAVRAESGRAAALVARVHRDLPDATSQELRAEVVTRGTRLTVLEGSVIGGPFVLLIPVAFCAALLVQIRMVLALAVLDERDPADRERVVELLVLQGAHPTEQEAAAALTAAERAEPVDGRRQNWLVSVRRLAYLLGVIGGGGPSSSRLRAVAGWVSVAAVIVIGFVLPLIWVPAMGISYQRATTRLGQRSCDYYHPEPRIILGPQGGWRPAGALIAVRTFLGAVLPVVSLLVVLVAGVRVGESRWAALAVGVVAASLVGATIAAVRHLHRHRNRRRR</sequence>
<dbReference type="AlphaFoldDB" id="A0A561EYT6"/>
<comment type="caution">
    <text evidence="2">The sequence shown here is derived from an EMBL/GenBank/DDBJ whole genome shotgun (WGS) entry which is preliminary data.</text>
</comment>
<reference evidence="2 3" key="1">
    <citation type="submission" date="2019-06" db="EMBL/GenBank/DDBJ databases">
        <title>Sequencing the genomes of 1000 actinobacteria strains.</title>
        <authorList>
            <person name="Klenk H.-P."/>
        </authorList>
    </citation>
    <scope>NUCLEOTIDE SEQUENCE [LARGE SCALE GENOMIC DNA]</scope>
    <source>
        <strain evidence="2 3">DSM 41649</strain>
    </source>
</reference>